<dbReference type="EMBL" id="ATLV01012732">
    <property type="status" value="NOT_ANNOTATED_CDS"/>
    <property type="molecule type" value="Genomic_DNA"/>
</dbReference>
<evidence type="ECO:0000313" key="4">
    <source>
        <dbReference type="Proteomes" id="UP000030765"/>
    </source>
</evidence>
<name>A0A084VG96_ANOSI</name>
<sequence>MSDLSDQTVRRYANDIFILIYCPPKDLPKPWVALITNRQAKALRPEYLANDRWLDKVTVSRRSASPSDQGGPGPAWLMHRTNTSRAGQVVDI</sequence>
<evidence type="ECO:0000313" key="2">
    <source>
        <dbReference type="EMBL" id="KFB36990.1"/>
    </source>
</evidence>
<dbReference type="EMBL" id="KE524812">
    <property type="protein sequence ID" value="KFB36990.1"/>
    <property type="molecule type" value="Genomic_DNA"/>
</dbReference>
<accession>A0A084VG96</accession>
<proteinExistence type="predicted"/>
<feature type="region of interest" description="Disordered" evidence="1">
    <location>
        <begin position="59"/>
        <end position="92"/>
    </location>
</feature>
<reference evidence="3" key="2">
    <citation type="submission" date="2020-05" db="UniProtKB">
        <authorList>
            <consortium name="EnsemblMetazoa"/>
        </authorList>
    </citation>
    <scope>IDENTIFICATION</scope>
</reference>
<dbReference type="AlphaFoldDB" id="A0A084VG96"/>
<keyword evidence="4" id="KW-1185">Reference proteome</keyword>
<dbReference type="EnsemblMetazoa" id="ASIC004188-RA">
    <property type="protein sequence ID" value="ASIC004188-PA"/>
    <property type="gene ID" value="ASIC004188"/>
</dbReference>
<reference evidence="2 4" key="1">
    <citation type="journal article" date="2014" name="BMC Genomics">
        <title>Genome sequence of Anopheles sinensis provides insight into genetics basis of mosquito competence for malaria parasites.</title>
        <authorList>
            <person name="Zhou D."/>
            <person name="Zhang D."/>
            <person name="Ding G."/>
            <person name="Shi L."/>
            <person name="Hou Q."/>
            <person name="Ye Y."/>
            <person name="Xu Y."/>
            <person name="Zhou H."/>
            <person name="Xiong C."/>
            <person name="Li S."/>
            <person name="Yu J."/>
            <person name="Hong S."/>
            <person name="Yu X."/>
            <person name="Zou P."/>
            <person name="Chen C."/>
            <person name="Chang X."/>
            <person name="Wang W."/>
            <person name="Lv Y."/>
            <person name="Sun Y."/>
            <person name="Ma L."/>
            <person name="Shen B."/>
            <person name="Zhu C."/>
        </authorList>
    </citation>
    <scope>NUCLEOTIDE SEQUENCE [LARGE SCALE GENOMIC DNA]</scope>
</reference>
<dbReference type="Proteomes" id="UP000030765">
    <property type="component" value="Unassembled WGS sequence"/>
</dbReference>
<organism evidence="2">
    <name type="scientific">Anopheles sinensis</name>
    <name type="common">Mosquito</name>
    <dbReference type="NCBI Taxonomy" id="74873"/>
    <lineage>
        <taxon>Eukaryota</taxon>
        <taxon>Metazoa</taxon>
        <taxon>Ecdysozoa</taxon>
        <taxon>Arthropoda</taxon>
        <taxon>Hexapoda</taxon>
        <taxon>Insecta</taxon>
        <taxon>Pterygota</taxon>
        <taxon>Neoptera</taxon>
        <taxon>Endopterygota</taxon>
        <taxon>Diptera</taxon>
        <taxon>Nematocera</taxon>
        <taxon>Culicoidea</taxon>
        <taxon>Culicidae</taxon>
        <taxon>Anophelinae</taxon>
        <taxon>Anopheles</taxon>
    </lineage>
</organism>
<evidence type="ECO:0000256" key="1">
    <source>
        <dbReference type="SAM" id="MobiDB-lite"/>
    </source>
</evidence>
<gene>
    <name evidence="2" type="ORF">ZHAS_00004188</name>
</gene>
<protein>
    <submittedName>
        <fullName evidence="2 3">Uncharacterized protein</fullName>
    </submittedName>
</protein>
<dbReference type="VEuPathDB" id="VectorBase:ASIC004188"/>
<evidence type="ECO:0000313" key="3">
    <source>
        <dbReference type="EnsemblMetazoa" id="ASIC004188-PA"/>
    </source>
</evidence>